<sequence>MDRANSSLISNYWLSCMQKDSKKPVLLTLRFYKRVEIASCSVSQRNINTEY</sequence>
<dbReference type="Proteomes" id="UP000003711">
    <property type="component" value="Unassembled WGS sequence"/>
</dbReference>
<dbReference type="EMBL" id="ACCH01000128">
    <property type="protein sequence ID" value="EEF90863.1"/>
    <property type="molecule type" value="Genomic_DNA"/>
</dbReference>
<gene>
    <name evidence="1" type="ORF">BACCELL_01543</name>
</gene>
<evidence type="ECO:0000313" key="1">
    <source>
        <dbReference type="EMBL" id="EEF90863.1"/>
    </source>
</evidence>
<comment type="caution">
    <text evidence="1">The sequence shown here is derived from an EMBL/GenBank/DDBJ whole genome shotgun (WGS) entry which is preliminary data.</text>
</comment>
<proteinExistence type="predicted"/>
<name>E2NB86_9BACE</name>
<evidence type="ECO:0000313" key="2">
    <source>
        <dbReference type="Proteomes" id="UP000003711"/>
    </source>
</evidence>
<protein>
    <submittedName>
        <fullName evidence="1">Uncharacterized protein</fullName>
    </submittedName>
</protein>
<dbReference type="HOGENOM" id="CLU_3095316_0_0_10"/>
<dbReference type="AlphaFoldDB" id="E2NB86"/>
<reference evidence="1 2" key="2">
    <citation type="submission" date="2009-01" db="EMBL/GenBank/DDBJ databases">
        <title>Draft genome sequence of Bacteroides cellulosilyticus (DSM 14838).</title>
        <authorList>
            <person name="Sudarsanam P."/>
            <person name="Ley R."/>
            <person name="Guruge J."/>
            <person name="Turnbaugh P.J."/>
            <person name="Mahowald M."/>
            <person name="Liep D."/>
            <person name="Gordon J."/>
        </authorList>
    </citation>
    <scope>NUCLEOTIDE SEQUENCE [LARGE SCALE GENOMIC DNA]</scope>
    <source>
        <strain evidence="1 2">DSM 14838</strain>
    </source>
</reference>
<organism evidence="1 2">
    <name type="scientific">Bacteroides cellulosilyticus DSM 14838</name>
    <dbReference type="NCBI Taxonomy" id="537012"/>
    <lineage>
        <taxon>Bacteria</taxon>
        <taxon>Pseudomonadati</taxon>
        <taxon>Bacteroidota</taxon>
        <taxon>Bacteroidia</taxon>
        <taxon>Bacteroidales</taxon>
        <taxon>Bacteroidaceae</taxon>
        <taxon>Bacteroides</taxon>
    </lineage>
</organism>
<accession>E2NB86</accession>
<reference evidence="1 2" key="1">
    <citation type="submission" date="2008-12" db="EMBL/GenBank/DDBJ databases">
        <authorList>
            <person name="Fulton L."/>
            <person name="Clifton S."/>
            <person name="Fulton B."/>
            <person name="Xu J."/>
            <person name="Minx P."/>
            <person name="Pepin K.H."/>
            <person name="Johnson M."/>
            <person name="Bhonagiri V."/>
            <person name="Nash W.E."/>
            <person name="Mardis E.R."/>
            <person name="Wilson R.K."/>
        </authorList>
    </citation>
    <scope>NUCLEOTIDE SEQUENCE [LARGE SCALE GENOMIC DNA]</scope>
    <source>
        <strain evidence="1 2">DSM 14838</strain>
    </source>
</reference>